<dbReference type="HOGENOM" id="CLU_2085829_0_0_1"/>
<dbReference type="AlphaFoldDB" id="R9P448"/>
<dbReference type="GeneID" id="24109084"/>
<gene>
    <name evidence="1" type="ORF">PHSY_003798</name>
</gene>
<dbReference type="Proteomes" id="UP000014071">
    <property type="component" value="Unassembled WGS sequence"/>
</dbReference>
<accession>R9P448</accession>
<protein>
    <submittedName>
        <fullName evidence="1">High-affinity glucose transporter</fullName>
    </submittedName>
</protein>
<organism evidence="1 2">
    <name type="scientific">Pseudozyma hubeiensis (strain SY62)</name>
    <name type="common">Yeast</name>
    <dbReference type="NCBI Taxonomy" id="1305764"/>
    <lineage>
        <taxon>Eukaryota</taxon>
        <taxon>Fungi</taxon>
        <taxon>Dikarya</taxon>
        <taxon>Basidiomycota</taxon>
        <taxon>Ustilaginomycotina</taxon>
        <taxon>Ustilaginomycetes</taxon>
        <taxon>Ustilaginales</taxon>
        <taxon>Ustilaginaceae</taxon>
        <taxon>Pseudozyma</taxon>
    </lineage>
</organism>
<sequence>MDEPGESEIASSPVYLAISLRAEVTLDAEVDRFGRTSSSCRALFRSAVSCIVVFCAWTVRVQSSKLEHAERDDEKRRKPRVDAGVANREVVRLMLAQLVEAWSRRCGRASRDMLVDS</sequence>
<reference evidence="2" key="1">
    <citation type="journal article" date="2013" name="Genome Announc.">
        <title>Draft genome sequence of the basidiomycetous yeast-like fungus Pseudozyma hubeiensis SY62, which produces an abundant amount of the biosurfactant mannosylerythritol lipids.</title>
        <authorList>
            <person name="Konishi M."/>
            <person name="Hatada Y."/>
            <person name="Horiuchi J."/>
        </authorList>
    </citation>
    <scope>NUCLEOTIDE SEQUENCE [LARGE SCALE GENOMIC DNA]</scope>
    <source>
        <strain evidence="2">SY62</strain>
    </source>
</reference>
<evidence type="ECO:0000313" key="1">
    <source>
        <dbReference type="EMBL" id="GAC96218.1"/>
    </source>
</evidence>
<evidence type="ECO:0000313" key="2">
    <source>
        <dbReference type="Proteomes" id="UP000014071"/>
    </source>
</evidence>
<keyword evidence="1" id="KW-0762">Sugar transport</keyword>
<dbReference type="RefSeq" id="XP_012189805.1">
    <property type="nucleotide sequence ID" value="XM_012334415.1"/>
</dbReference>
<name>R9P448_PSEHS</name>
<dbReference type="EMBL" id="DF238801">
    <property type="protein sequence ID" value="GAC96218.1"/>
    <property type="molecule type" value="Genomic_DNA"/>
</dbReference>
<keyword evidence="1" id="KW-0813">Transport</keyword>
<proteinExistence type="predicted"/>
<keyword evidence="2" id="KW-1185">Reference proteome</keyword>